<keyword evidence="2" id="KW-1185">Reference proteome</keyword>
<sequence>MKLHQHFLPQDLKQASEEYWCVVDLLEVITKDIQKGDIELAKHRSTDLTRSLHEMSQLAHKKQIVDRHREIVKQMHHDAIQFQIMRSVYSDRKI</sequence>
<comment type="caution">
    <text evidence="1">The sequence shown here is derived from an EMBL/GenBank/DDBJ whole genome shotgun (WGS) entry which is preliminary data.</text>
</comment>
<reference evidence="1 2" key="1">
    <citation type="submission" date="2024-05" db="EMBL/GenBank/DDBJ databases">
        <authorList>
            <person name="Haq I."/>
            <person name="Ullah Z."/>
            <person name="Ahmad R."/>
            <person name="Li M."/>
            <person name="Tong Y."/>
        </authorList>
    </citation>
    <scope>NUCLEOTIDE SEQUENCE [LARGE SCALE GENOMIC DNA]</scope>
    <source>
        <strain evidence="1 2">16A2E</strain>
    </source>
</reference>
<dbReference type="Proteomes" id="UP001444625">
    <property type="component" value="Unassembled WGS sequence"/>
</dbReference>
<dbReference type="EMBL" id="JBDIML010000001">
    <property type="protein sequence ID" value="MEN2765800.1"/>
    <property type="molecule type" value="Genomic_DNA"/>
</dbReference>
<dbReference type="RefSeq" id="WP_345823274.1">
    <property type="nucleotide sequence ID" value="NZ_JBDIML010000001.1"/>
</dbReference>
<accession>A0ABU9XC19</accession>
<name>A0ABU9XC19_9BACI</name>
<organism evidence="1 2">
    <name type="scientific">Ornithinibacillus xuwenensis</name>
    <dbReference type="NCBI Taxonomy" id="3144668"/>
    <lineage>
        <taxon>Bacteria</taxon>
        <taxon>Bacillati</taxon>
        <taxon>Bacillota</taxon>
        <taxon>Bacilli</taxon>
        <taxon>Bacillales</taxon>
        <taxon>Bacillaceae</taxon>
        <taxon>Ornithinibacillus</taxon>
    </lineage>
</organism>
<evidence type="ECO:0000313" key="1">
    <source>
        <dbReference type="EMBL" id="MEN2765800.1"/>
    </source>
</evidence>
<gene>
    <name evidence="1" type="ORF">ABC228_01250</name>
</gene>
<evidence type="ECO:0000313" key="2">
    <source>
        <dbReference type="Proteomes" id="UP001444625"/>
    </source>
</evidence>
<protein>
    <submittedName>
        <fullName evidence="1">Uncharacterized protein</fullName>
    </submittedName>
</protein>
<proteinExistence type="predicted"/>